<keyword evidence="5" id="KW-0811">Translocation</keyword>
<dbReference type="PRINTS" id="PR01840">
    <property type="entry name" value="TATCFAMILY"/>
</dbReference>
<dbReference type="GO" id="GO:0065002">
    <property type="term" value="P:intracellular protein transmembrane transport"/>
    <property type="evidence" value="ECO:0007669"/>
    <property type="project" value="TreeGrafter"/>
</dbReference>
<feature type="transmembrane region" description="Helical" evidence="5">
    <location>
        <begin position="163"/>
        <end position="187"/>
    </location>
</feature>
<feature type="transmembrane region" description="Helical" evidence="5">
    <location>
        <begin position="31"/>
        <end position="50"/>
    </location>
</feature>
<dbReference type="PANTHER" id="PTHR30371">
    <property type="entry name" value="SEC-INDEPENDENT PROTEIN TRANSLOCASE PROTEIN TATC"/>
    <property type="match status" value="1"/>
</dbReference>
<keyword evidence="4 5" id="KW-0472">Membrane</keyword>
<comment type="similarity">
    <text evidence="5">Belongs to the TatC family.</text>
</comment>
<comment type="function">
    <text evidence="5">Part of the twin-arginine translocation (Tat) system that transports large folded proteins containing a characteristic twin-arginine motif in their signal peptide across membranes.</text>
</comment>
<keyword evidence="3 5" id="KW-1133">Transmembrane helix</keyword>
<keyword evidence="2 5" id="KW-0812">Transmembrane</keyword>
<dbReference type="EMBL" id="VBPB01000087">
    <property type="protein sequence ID" value="TMQ72947.1"/>
    <property type="molecule type" value="Genomic_DNA"/>
</dbReference>
<keyword evidence="5" id="KW-1003">Cell membrane</keyword>
<dbReference type="InterPro" id="IPR002033">
    <property type="entry name" value="TatC"/>
</dbReference>
<reference evidence="6 7" key="1">
    <citation type="journal article" date="2019" name="Nat. Microbiol.">
        <title>Mediterranean grassland soil C-N compound turnover is dependent on rainfall and depth, and is mediated by genomically divergent microorganisms.</title>
        <authorList>
            <person name="Diamond S."/>
            <person name="Andeer P.F."/>
            <person name="Li Z."/>
            <person name="Crits-Christoph A."/>
            <person name="Burstein D."/>
            <person name="Anantharaman K."/>
            <person name="Lane K.R."/>
            <person name="Thomas B.C."/>
            <person name="Pan C."/>
            <person name="Northen T.R."/>
            <person name="Banfield J.F."/>
        </authorList>
    </citation>
    <scope>NUCLEOTIDE SEQUENCE [LARGE SCALE GENOMIC DNA]</scope>
    <source>
        <strain evidence="6">WS_11</strain>
    </source>
</reference>
<evidence type="ECO:0000256" key="4">
    <source>
        <dbReference type="ARBA" id="ARBA00023136"/>
    </source>
</evidence>
<dbReference type="GO" id="GO:0033281">
    <property type="term" value="C:TAT protein transport complex"/>
    <property type="evidence" value="ECO:0007669"/>
    <property type="project" value="UniProtKB-UniRule"/>
</dbReference>
<dbReference type="Pfam" id="PF00902">
    <property type="entry name" value="TatC"/>
    <property type="match status" value="1"/>
</dbReference>
<feature type="transmembrane region" description="Helical" evidence="5">
    <location>
        <begin position="222"/>
        <end position="244"/>
    </location>
</feature>
<evidence type="ECO:0000256" key="3">
    <source>
        <dbReference type="ARBA" id="ARBA00022989"/>
    </source>
</evidence>
<evidence type="ECO:0000256" key="2">
    <source>
        <dbReference type="ARBA" id="ARBA00022692"/>
    </source>
</evidence>
<proteinExistence type="inferred from homology"/>
<comment type="caution">
    <text evidence="6">The sequence shown here is derived from an EMBL/GenBank/DDBJ whole genome shotgun (WGS) entry which is preliminary data.</text>
</comment>
<keyword evidence="5" id="KW-0813">Transport</keyword>
<dbReference type="GO" id="GO:0043953">
    <property type="term" value="P:protein transport by the Tat complex"/>
    <property type="evidence" value="ECO:0007669"/>
    <property type="project" value="UniProtKB-UniRule"/>
</dbReference>
<dbReference type="AlphaFoldDB" id="A0A538UAS1"/>
<gene>
    <name evidence="5 6" type="primary">tatC</name>
    <name evidence="6" type="ORF">E6K81_06040</name>
</gene>
<protein>
    <recommendedName>
        <fullName evidence="5">Sec-independent protein translocase protein TatC</fullName>
    </recommendedName>
</protein>
<dbReference type="GO" id="GO:0009977">
    <property type="term" value="F:proton motive force dependent protein transmembrane transporter activity"/>
    <property type="evidence" value="ECO:0007669"/>
    <property type="project" value="TreeGrafter"/>
</dbReference>
<organism evidence="6 7">
    <name type="scientific">Eiseniibacteriota bacterium</name>
    <dbReference type="NCBI Taxonomy" id="2212470"/>
    <lineage>
        <taxon>Bacteria</taxon>
        <taxon>Candidatus Eiseniibacteriota</taxon>
    </lineage>
</organism>
<name>A0A538UAS1_UNCEI</name>
<evidence type="ECO:0000256" key="1">
    <source>
        <dbReference type="ARBA" id="ARBA00004141"/>
    </source>
</evidence>
<dbReference type="Proteomes" id="UP000319771">
    <property type="component" value="Unassembled WGS sequence"/>
</dbReference>
<comment type="subcellular location">
    <subcellularLocation>
        <location evidence="5">Cell membrane</location>
        <topology evidence="5">Multi-pass membrane protein</topology>
    </subcellularLocation>
    <subcellularLocation>
        <location evidence="1">Membrane</location>
        <topology evidence="1">Multi-pass membrane protein</topology>
    </subcellularLocation>
</comment>
<accession>A0A538UAS1</accession>
<evidence type="ECO:0000313" key="7">
    <source>
        <dbReference type="Proteomes" id="UP000319771"/>
    </source>
</evidence>
<feature type="transmembrane region" description="Helical" evidence="5">
    <location>
        <begin position="80"/>
        <end position="101"/>
    </location>
</feature>
<evidence type="ECO:0000313" key="6">
    <source>
        <dbReference type="EMBL" id="TMQ72947.1"/>
    </source>
</evidence>
<comment type="caution">
    <text evidence="5">Lacks conserved residue(s) required for the propagation of feature annotation.</text>
</comment>
<evidence type="ECO:0000256" key="5">
    <source>
        <dbReference type="HAMAP-Rule" id="MF_00902"/>
    </source>
</evidence>
<comment type="subunit">
    <text evidence="5">Forms a complex with TatA.</text>
</comment>
<keyword evidence="5" id="KW-0653">Protein transport</keyword>
<dbReference type="PANTHER" id="PTHR30371:SF0">
    <property type="entry name" value="SEC-INDEPENDENT PROTEIN TRANSLOCASE PROTEIN TATC, CHLOROPLASTIC-RELATED"/>
    <property type="match status" value="1"/>
</dbReference>
<sequence>MTHDLGPRRARAAPPDPELPFLAHLDELRKVLMHTVAACAVGAIGGWVLAPRVLRDLIRRTVHEAVVLSPMEAFNERMKLAIILGLVLVIPYVFYRIWSFVVPGLLKRERSMILPMAMGSMVMFGLGAWAAYDYVAPLVIRVLSGFMLPGMKAEIRLGALLDFVYNLALACGLLFQLPLVTMSLTAMGLVTPSFLLRQWRYAIVLTFLATAIITPGDVISAQIIMGIPMVGLYFISVGLSYLVARRRRASQAEEEVLGA</sequence>
<dbReference type="HAMAP" id="MF_00902">
    <property type="entry name" value="TatC"/>
    <property type="match status" value="1"/>
</dbReference>
<dbReference type="NCBIfam" id="TIGR00945">
    <property type="entry name" value="tatC"/>
    <property type="match status" value="1"/>
</dbReference>